<dbReference type="InterPro" id="IPR042259">
    <property type="entry name" value="Raco-like_middle_sf"/>
</dbReference>
<dbReference type="InterPro" id="IPR043129">
    <property type="entry name" value="ATPase_NBD"/>
</dbReference>
<dbReference type="Gene3D" id="3.10.20.880">
    <property type="match status" value="1"/>
</dbReference>
<organism evidence="2 3">
    <name type="scientific">Dehalobacter restrictus</name>
    <dbReference type="NCBI Taxonomy" id="55583"/>
    <lineage>
        <taxon>Bacteria</taxon>
        <taxon>Bacillati</taxon>
        <taxon>Bacillota</taxon>
        <taxon>Clostridia</taxon>
        <taxon>Eubacteriales</taxon>
        <taxon>Desulfitobacteriaceae</taxon>
        <taxon>Dehalobacter</taxon>
    </lineage>
</organism>
<dbReference type="SUPFAM" id="SSF53067">
    <property type="entry name" value="Actin-like ATPase domain"/>
    <property type="match status" value="1"/>
</dbReference>
<dbReference type="Gene3D" id="3.10.20.30">
    <property type="match status" value="1"/>
</dbReference>
<dbReference type="RefSeq" id="WP_019224860.1">
    <property type="nucleotide sequence ID" value="NZ_CP046996.1"/>
</dbReference>
<evidence type="ECO:0000259" key="1">
    <source>
        <dbReference type="PROSITE" id="PS51085"/>
    </source>
</evidence>
<dbReference type="InterPro" id="IPR036010">
    <property type="entry name" value="2Fe-2S_ferredoxin-like_sf"/>
</dbReference>
<dbReference type="InterPro" id="IPR040506">
    <property type="entry name" value="RACo_linker"/>
</dbReference>
<dbReference type="InterPro" id="IPR052911">
    <property type="entry name" value="Corrinoid_activation_enz"/>
</dbReference>
<sequence>MFKVKFIPENTVVIAKLGETLFDAARKAGIFLDAPCNGLGSCGKCKLKVLKGSVNFRKSHHITESELAQGFVLACNSKINGDITVEVPAIQTSALSGMKVEDLAGTKDQQIIDTVINLAAENHILFNSPMQKAYMELDLPSLDDCISDWDRIKRHLLKNISYSEALCRLPILKKIPHVLRENDFHATVTYFAENSERIRVINIEPDDTSDRLYGAAIDVGTTSVAAFLVDLYNGKIIAKASAGNAQIKYGADVINRIIHATKKNGLQELTHAIIKETINPLLKKMRQETHISKDDISVMVASGNTTMMHLMLGVYPDYLRKEPYIPAFLSSEYLKAADLGLEAYSESLLYILPSVSSYVGGDITAGILASGLWSEDQNILFMDLGTNGEIVFGNKDFLLTCACSAGPAFEGGEISSGMRAAPGAIENVRIDRKTFEPTIDTIDNQLPLGLCGSGIIDAIAEMFRAGIIDSRGRLNRNLKTRRIRFDEYGIGEYVFAFRGEYYIPKDITITEIDLENFIRAKGAVYAAVAVLLNSMGMDYSGIDKIYIAGGIGTNISMNNSITIGLFPDLPVEKFKYLGNSSLMGSYLTLRSTDARKKAEDIASHMTYLELSTDSSYMGEFISACFLPHTEIERFPTVKDPRKII</sequence>
<dbReference type="SUPFAM" id="SSF54292">
    <property type="entry name" value="2Fe-2S ferredoxin-like"/>
    <property type="match status" value="1"/>
</dbReference>
<dbReference type="Pfam" id="PF17651">
    <property type="entry name" value="Raco_middle"/>
    <property type="match status" value="1"/>
</dbReference>
<dbReference type="PANTHER" id="PTHR42895">
    <property type="entry name" value="IRON-SULFUR CLUSTER-BINDING PROTEIN-RELATED"/>
    <property type="match status" value="1"/>
</dbReference>
<evidence type="ECO:0000313" key="2">
    <source>
        <dbReference type="EMBL" id="QGZ99330.1"/>
    </source>
</evidence>
<gene>
    <name evidence="2" type="ORF">GQ588_00905</name>
</gene>
<dbReference type="PROSITE" id="PS51085">
    <property type="entry name" value="2FE2S_FER_2"/>
    <property type="match status" value="1"/>
</dbReference>
<dbReference type="GO" id="GO:0051536">
    <property type="term" value="F:iron-sulfur cluster binding"/>
    <property type="evidence" value="ECO:0007669"/>
    <property type="project" value="InterPro"/>
</dbReference>
<proteinExistence type="predicted"/>
<dbReference type="CDD" id="cd00207">
    <property type="entry name" value="fer2"/>
    <property type="match status" value="1"/>
</dbReference>
<reference evidence="2 3" key="1">
    <citation type="submission" date="2019-12" db="EMBL/GenBank/DDBJ databases">
        <title>Sequence classification of anaerobic respiratory reductive dehalogenases: First we see many, then we see few.</title>
        <authorList>
            <person name="Molenda O."/>
            <person name="Puentes Jacome L.A."/>
            <person name="Cao X."/>
            <person name="Nesbo C.L."/>
            <person name="Tang S."/>
            <person name="Morson N."/>
            <person name="Patron J."/>
            <person name="Lomheim L."/>
            <person name="Wishart D.S."/>
            <person name="Edwards E.A."/>
        </authorList>
    </citation>
    <scope>NUCLEOTIDE SEQUENCE [LARGE SCALE GENOMIC DNA]</scope>
    <source>
        <strain evidence="2 3">12DCA</strain>
    </source>
</reference>
<accession>A0A857DF56</accession>
<dbReference type="AlphaFoldDB" id="A0A857DF56"/>
<dbReference type="Proteomes" id="UP000430508">
    <property type="component" value="Chromosome"/>
</dbReference>
<feature type="domain" description="2Fe-2S ferredoxin-type" evidence="1">
    <location>
        <begin position="2"/>
        <end position="91"/>
    </location>
</feature>
<protein>
    <submittedName>
        <fullName evidence="2">DUF4445 domain-containing protein</fullName>
    </submittedName>
</protein>
<dbReference type="Pfam" id="PF17650">
    <property type="entry name" value="RACo_linker"/>
    <property type="match status" value="1"/>
</dbReference>
<dbReference type="InterPro" id="IPR041414">
    <property type="entry name" value="Raco-like_middle"/>
</dbReference>
<dbReference type="InterPro" id="IPR001041">
    <property type="entry name" value="2Fe-2S_ferredoxin-type"/>
</dbReference>
<dbReference type="EMBL" id="CP046996">
    <property type="protein sequence ID" value="QGZ99330.1"/>
    <property type="molecule type" value="Genomic_DNA"/>
</dbReference>
<dbReference type="NCBIfam" id="NF040756">
    <property type="entry name" value="corr_regen_AcsV"/>
    <property type="match status" value="1"/>
</dbReference>
<dbReference type="Pfam" id="PF14574">
    <property type="entry name" value="RACo_C_ter"/>
    <property type="match status" value="1"/>
</dbReference>
<dbReference type="InterPro" id="IPR012675">
    <property type="entry name" value="Beta-grasp_dom_sf"/>
</dbReference>
<name>A0A857DF56_9FIRM</name>
<dbReference type="Gene3D" id="3.30.420.480">
    <property type="entry name" value="Domain of unknown function (DUF4445)"/>
    <property type="match status" value="1"/>
</dbReference>
<dbReference type="Pfam" id="PF00111">
    <property type="entry name" value="Fer2"/>
    <property type="match status" value="1"/>
</dbReference>
<dbReference type="PANTHER" id="PTHR42895:SF1">
    <property type="entry name" value="IRON-SULFUR CLUSTER PROTEIN"/>
    <property type="match status" value="1"/>
</dbReference>
<dbReference type="InterPro" id="IPR027980">
    <property type="entry name" value="RACo_C"/>
</dbReference>
<evidence type="ECO:0000313" key="3">
    <source>
        <dbReference type="Proteomes" id="UP000430508"/>
    </source>
</evidence>